<proteinExistence type="predicted"/>
<dbReference type="InterPro" id="IPR029903">
    <property type="entry name" value="RmlD-like-bd"/>
</dbReference>
<dbReference type="EMBL" id="CP034437">
    <property type="protein sequence ID" value="AZN39468.1"/>
    <property type="molecule type" value="Genomic_DNA"/>
</dbReference>
<feature type="domain" description="RmlD-like substrate binding" evidence="1">
    <location>
        <begin position="9"/>
        <end position="65"/>
    </location>
</feature>
<name>A0A3S9A157_9BACL</name>
<dbReference type="Proteomes" id="UP000272528">
    <property type="component" value="Chromosome"/>
</dbReference>
<keyword evidence="3" id="KW-1185">Reference proteome</keyword>
<dbReference type="AlphaFoldDB" id="A0A3S9A157"/>
<protein>
    <recommendedName>
        <fullName evidence="1">RmlD-like substrate binding domain-containing protein</fullName>
    </recommendedName>
</protein>
<organism evidence="2 3">
    <name type="scientific">Paenibacillus albus</name>
    <dbReference type="NCBI Taxonomy" id="2495582"/>
    <lineage>
        <taxon>Bacteria</taxon>
        <taxon>Bacillati</taxon>
        <taxon>Bacillota</taxon>
        <taxon>Bacilli</taxon>
        <taxon>Bacillales</taxon>
        <taxon>Paenibacillaceae</taxon>
        <taxon>Paenibacillus</taxon>
    </lineage>
</organism>
<dbReference type="InterPro" id="IPR036291">
    <property type="entry name" value="NAD(P)-bd_dom_sf"/>
</dbReference>
<dbReference type="OrthoDB" id="2600352at2"/>
<reference evidence="3" key="1">
    <citation type="submission" date="2018-12" db="EMBL/GenBank/DDBJ databases">
        <title>Genome sequence of Peanibacillus sp.</title>
        <authorList>
            <person name="Subramani G."/>
            <person name="Srinivasan S."/>
            <person name="Kim M.K."/>
        </authorList>
    </citation>
    <scope>NUCLEOTIDE SEQUENCE [LARGE SCALE GENOMIC DNA]</scope>
    <source>
        <strain evidence="3">18JY67-1</strain>
    </source>
</reference>
<accession>A0A3S9A157</accession>
<evidence type="ECO:0000313" key="3">
    <source>
        <dbReference type="Proteomes" id="UP000272528"/>
    </source>
</evidence>
<dbReference type="Gene3D" id="3.40.50.720">
    <property type="entry name" value="NAD(P)-binding Rossmann-like Domain"/>
    <property type="match status" value="1"/>
</dbReference>
<evidence type="ECO:0000313" key="2">
    <source>
        <dbReference type="EMBL" id="AZN39468.1"/>
    </source>
</evidence>
<evidence type="ECO:0000259" key="1">
    <source>
        <dbReference type="Pfam" id="PF04321"/>
    </source>
</evidence>
<dbReference type="KEGG" id="palb:EJC50_07170"/>
<dbReference type="Pfam" id="PF04321">
    <property type="entry name" value="RmlD_sub_bind"/>
    <property type="match status" value="1"/>
</dbReference>
<gene>
    <name evidence="2" type="ORF">EJC50_07170</name>
</gene>
<dbReference type="SUPFAM" id="SSF51735">
    <property type="entry name" value="NAD(P)-binding Rossmann-fold domains"/>
    <property type="match status" value="1"/>
</dbReference>
<sequence length="166" mass="18386">MTAKERALRVIVTGTEGELGNTLVYGTNEPGIAVLGFSRSGMDVNDLEHCRQVVKRYQADAVIHCEPALPIRNVALAANEFGAKLVYVIQGDASEAEKEIGPLAHRAYIVQLDRELAHSPEPNKELSTFLVRLVLTDNYGLYQLSASGELAWHAFKQHKTWRSSVR</sequence>
<dbReference type="RefSeq" id="WP_126014069.1">
    <property type="nucleotide sequence ID" value="NZ_CP034437.1"/>
</dbReference>